<comment type="caution">
    <text evidence="1">The sequence shown here is derived from an EMBL/GenBank/DDBJ whole genome shotgun (WGS) entry which is preliminary data.</text>
</comment>
<protein>
    <recommendedName>
        <fullName evidence="3">Minor capsid protein</fullName>
    </recommendedName>
</protein>
<dbReference type="RefSeq" id="WP_118037092.1">
    <property type="nucleotide sequence ID" value="NZ_QRYY01000006.1"/>
</dbReference>
<dbReference type="Proteomes" id="UP000265828">
    <property type="component" value="Unassembled WGS sequence"/>
</dbReference>
<sequence length="163" mass="18542">MSKIHHFKGFSVVDGYMKIKLNMDRFSRQYQEAQYLLDGMVMDSMIEFMPMISGDFIDRTRVKSTSMQGTGFVCAAAEPYGRFLYFGKTMVDPATGSTWARHDAEKVLVSQYSGKTNAKENLQYTKSPHTQAQAEWFDAAKRQYGNTWIRKVKAQAGGGRHGR</sequence>
<evidence type="ECO:0000313" key="1">
    <source>
        <dbReference type="EMBL" id="RGV64371.1"/>
    </source>
</evidence>
<organism evidence="1 2">
    <name type="scientific">Blautia obeum</name>
    <dbReference type="NCBI Taxonomy" id="40520"/>
    <lineage>
        <taxon>Bacteria</taxon>
        <taxon>Bacillati</taxon>
        <taxon>Bacillota</taxon>
        <taxon>Clostridia</taxon>
        <taxon>Lachnospirales</taxon>
        <taxon>Lachnospiraceae</taxon>
        <taxon>Blautia</taxon>
    </lineage>
</organism>
<dbReference type="AlphaFoldDB" id="A0A395XB86"/>
<gene>
    <name evidence="1" type="ORF">DWW07_09225</name>
</gene>
<reference evidence="1 2" key="1">
    <citation type="submission" date="2018-08" db="EMBL/GenBank/DDBJ databases">
        <title>A genome reference for cultivated species of the human gut microbiota.</title>
        <authorList>
            <person name="Zou Y."/>
            <person name="Xue W."/>
            <person name="Luo G."/>
        </authorList>
    </citation>
    <scope>NUCLEOTIDE SEQUENCE [LARGE SCALE GENOMIC DNA]</scope>
    <source>
        <strain evidence="1 2">AF14-23</strain>
    </source>
</reference>
<evidence type="ECO:0008006" key="3">
    <source>
        <dbReference type="Google" id="ProtNLM"/>
    </source>
</evidence>
<accession>A0A395XB86</accession>
<dbReference type="EMBL" id="QRZI01000005">
    <property type="protein sequence ID" value="RGV64371.1"/>
    <property type="molecule type" value="Genomic_DNA"/>
</dbReference>
<proteinExistence type="predicted"/>
<evidence type="ECO:0000313" key="2">
    <source>
        <dbReference type="Proteomes" id="UP000265828"/>
    </source>
</evidence>
<name>A0A395XB86_9FIRM</name>